<dbReference type="PANTHER" id="PTHR13268:SF0">
    <property type="entry name" value="BCAS3 MICROTUBULE ASSOCIATED CELL MIGRATION FACTOR"/>
    <property type="match status" value="1"/>
</dbReference>
<evidence type="ECO:0000259" key="2">
    <source>
        <dbReference type="Pfam" id="PF21034"/>
    </source>
</evidence>
<sequence>MSADSPRRPGGGGVVTAQHHKSGQVVSPQPVSDRSIIDSMAGIINDIVPQAYAGSAPSSENRESITWARFEYADISNPAFYPDYNEGSSIPPLLLVLGYTTGVQVWLIAASGDATEVLSWRQGQVRTLRLLPSPLTQTRRSSASKGEPDDPYKLRRPLVAICDSAGPGAQFCNVSFLSLKTGEQVKSIKFKSAVCDVLANKRSIVVTFPERIAVFDAKTLDDVLSITTCYPSPGPNPNPVALGTRWLAYSEKKLIPSKRSSGGSEGEGVSSYTATVLYAAKSLGKGLRGLGETVASSLTGNSVTPMAQLNNSHLADNSTQPGVVTIIDLQSAKDERESDSVESGTIIAHFTAHSDAIVAMTFDQTGALLMTADKRGHDFHGTAASGWTELGCGSPPVRAPSRRYDGQSPRHDLLVGRALGSGIDGARHHPRFPRGFLRWAGGSAHSFVVARCQSPVALSQERWPQRRRGPLPLAGFSRRNTFVHLSIHEPALTALSTSHHHTSLGTNQTAFELESQQCPNDPEVAAKTASALGRQRDPPVEDMCLLRATESMVIRTTRFS</sequence>
<dbReference type="OrthoDB" id="25778at2759"/>
<dbReference type="InterPro" id="IPR036322">
    <property type="entry name" value="WD40_repeat_dom_sf"/>
</dbReference>
<dbReference type="GO" id="GO:0042594">
    <property type="term" value="P:response to starvation"/>
    <property type="evidence" value="ECO:0007669"/>
    <property type="project" value="TreeGrafter"/>
</dbReference>
<evidence type="ECO:0000313" key="3">
    <source>
        <dbReference type="EMBL" id="CAB0032759.1"/>
    </source>
</evidence>
<protein>
    <recommendedName>
        <fullName evidence="2">BCAS3 WD40 domain-containing protein</fullName>
    </recommendedName>
</protein>
<reference evidence="3 4" key="1">
    <citation type="submission" date="2020-02" db="EMBL/GenBank/DDBJ databases">
        <authorList>
            <person name="Ferguson B K."/>
        </authorList>
    </citation>
    <scope>NUCLEOTIDE SEQUENCE [LARGE SCALE GENOMIC DNA]</scope>
</reference>
<gene>
    <name evidence="3" type="ORF">TBRA_LOCUS4685</name>
</gene>
<proteinExistence type="predicted"/>
<dbReference type="InterPro" id="IPR045142">
    <property type="entry name" value="BCAS3-like"/>
</dbReference>
<dbReference type="AlphaFoldDB" id="A0A6H5I4F1"/>
<evidence type="ECO:0000256" key="1">
    <source>
        <dbReference type="SAM" id="MobiDB-lite"/>
    </source>
</evidence>
<evidence type="ECO:0000313" key="4">
    <source>
        <dbReference type="Proteomes" id="UP000479190"/>
    </source>
</evidence>
<dbReference type="EMBL" id="CADCXV010000689">
    <property type="protein sequence ID" value="CAB0032759.1"/>
    <property type="molecule type" value="Genomic_DNA"/>
</dbReference>
<organism evidence="3 4">
    <name type="scientific">Trichogramma brassicae</name>
    <dbReference type="NCBI Taxonomy" id="86971"/>
    <lineage>
        <taxon>Eukaryota</taxon>
        <taxon>Metazoa</taxon>
        <taxon>Ecdysozoa</taxon>
        <taxon>Arthropoda</taxon>
        <taxon>Hexapoda</taxon>
        <taxon>Insecta</taxon>
        <taxon>Pterygota</taxon>
        <taxon>Neoptera</taxon>
        <taxon>Endopterygota</taxon>
        <taxon>Hymenoptera</taxon>
        <taxon>Apocrita</taxon>
        <taxon>Proctotrupomorpha</taxon>
        <taxon>Chalcidoidea</taxon>
        <taxon>Trichogrammatidae</taxon>
        <taxon>Trichogramma</taxon>
    </lineage>
</organism>
<dbReference type="PANTHER" id="PTHR13268">
    <property type="entry name" value="BREAST CARCINOMA AMPLIFIED SEQUENCE 3"/>
    <property type="match status" value="1"/>
</dbReference>
<feature type="domain" description="BCAS3 WD40" evidence="2">
    <location>
        <begin position="63"/>
        <end position="381"/>
    </location>
</feature>
<dbReference type="SUPFAM" id="SSF50978">
    <property type="entry name" value="WD40 repeat-like"/>
    <property type="match status" value="1"/>
</dbReference>
<dbReference type="Proteomes" id="UP000479190">
    <property type="component" value="Unassembled WGS sequence"/>
</dbReference>
<dbReference type="Pfam" id="PF21034">
    <property type="entry name" value="BCAS3_WD40"/>
    <property type="match status" value="1"/>
</dbReference>
<dbReference type="InterPro" id="IPR048382">
    <property type="entry name" value="BCAS3_WD40"/>
</dbReference>
<keyword evidence="4" id="KW-1185">Reference proteome</keyword>
<name>A0A6H5I4F1_9HYME</name>
<feature type="region of interest" description="Disordered" evidence="1">
    <location>
        <begin position="1"/>
        <end position="31"/>
    </location>
</feature>
<accession>A0A6H5I4F1</accession>
<dbReference type="GO" id="GO:0006914">
    <property type="term" value="P:autophagy"/>
    <property type="evidence" value="ECO:0007669"/>
    <property type="project" value="InterPro"/>
</dbReference>
<dbReference type="GO" id="GO:0005737">
    <property type="term" value="C:cytoplasm"/>
    <property type="evidence" value="ECO:0007669"/>
    <property type="project" value="TreeGrafter"/>
</dbReference>